<evidence type="ECO:0000256" key="1">
    <source>
        <dbReference type="SAM" id="MobiDB-lite"/>
    </source>
</evidence>
<gene>
    <name evidence="2" type="ORF">EV421DRAFT_1906342</name>
</gene>
<feature type="compositionally biased region" description="Polar residues" evidence="1">
    <location>
        <begin position="1"/>
        <end position="10"/>
    </location>
</feature>
<proteinExistence type="predicted"/>
<feature type="region of interest" description="Disordered" evidence="1">
    <location>
        <begin position="1"/>
        <end position="45"/>
    </location>
</feature>
<protein>
    <submittedName>
        <fullName evidence="2">Uncharacterized protein</fullName>
    </submittedName>
</protein>
<name>A0AA39ML94_9AGAR</name>
<organism evidence="2 3">
    <name type="scientific">Armillaria borealis</name>
    <dbReference type="NCBI Taxonomy" id="47425"/>
    <lineage>
        <taxon>Eukaryota</taxon>
        <taxon>Fungi</taxon>
        <taxon>Dikarya</taxon>
        <taxon>Basidiomycota</taxon>
        <taxon>Agaricomycotina</taxon>
        <taxon>Agaricomycetes</taxon>
        <taxon>Agaricomycetidae</taxon>
        <taxon>Agaricales</taxon>
        <taxon>Marasmiineae</taxon>
        <taxon>Physalacriaceae</taxon>
        <taxon>Armillaria</taxon>
    </lineage>
</organism>
<accession>A0AA39ML94</accession>
<feature type="region of interest" description="Disordered" evidence="1">
    <location>
        <begin position="266"/>
        <end position="303"/>
    </location>
</feature>
<feature type="region of interest" description="Disordered" evidence="1">
    <location>
        <begin position="326"/>
        <end position="351"/>
    </location>
</feature>
<dbReference type="AlphaFoldDB" id="A0AA39ML94"/>
<comment type="caution">
    <text evidence="2">The sequence shown here is derived from an EMBL/GenBank/DDBJ whole genome shotgun (WGS) entry which is preliminary data.</text>
</comment>
<dbReference type="Proteomes" id="UP001175226">
    <property type="component" value="Unassembled WGS sequence"/>
</dbReference>
<dbReference type="EMBL" id="JAUEPT010000040">
    <property type="protein sequence ID" value="KAK0439006.1"/>
    <property type="molecule type" value="Genomic_DNA"/>
</dbReference>
<sequence>MSHSTNNAGSRRNRFSVPRDLSPDESTPIDARPPLPLPPRPSFLHIGRSETQPLGPAMLHTPIPLHAPQPRNMESSLGDSFTHRPHPLHMQLTSRDAQRGYWYPPNLVPGYQLPIPLDPRHFPSDDSSSESGSLDGLAELFEQQDREEQRAMNPIPILEQGQQLPDPDSPRMIIITDTPPEPTISLPRLDDDPLNANGGDYVWPELANIDRRILGSQRTLAWALRQCDVDSRAGPLSGPDCPQMDNYLAEPEYSPIGNRPYTRPTLAQPSLGYETEPRRSNRASKGSYLVSPNHWATDPTSTTPTSNEIFDLFHYDPETFSSYTAESQSWSGYTAPEPYRFPDSPPRNTFR</sequence>
<evidence type="ECO:0000313" key="3">
    <source>
        <dbReference type="Proteomes" id="UP001175226"/>
    </source>
</evidence>
<evidence type="ECO:0000313" key="2">
    <source>
        <dbReference type="EMBL" id="KAK0439006.1"/>
    </source>
</evidence>
<reference evidence="2" key="1">
    <citation type="submission" date="2023-06" db="EMBL/GenBank/DDBJ databases">
        <authorList>
            <consortium name="Lawrence Berkeley National Laboratory"/>
            <person name="Ahrendt S."/>
            <person name="Sahu N."/>
            <person name="Indic B."/>
            <person name="Wong-Bajracharya J."/>
            <person name="Merenyi Z."/>
            <person name="Ke H.-M."/>
            <person name="Monk M."/>
            <person name="Kocsube S."/>
            <person name="Drula E."/>
            <person name="Lipzen A."/>
            <person name="Balint B."/>
            <person name="Henrissat B."/>
            <person name="Andreopoulos B."/>
            <person name="Martin F.M."/>
            <person name="Harder C.B."/>
            <person name="Rigling D."/>
            <person name="Ford K.L."/>
            <person name="Foster G.D."/>
            <person name="Pangilinan J."/>
            <person name="Papanicolaou A."/>
            <person name="Barry K."/>
            <person name="LaButti K."/>
            <person name="Viragh M."/>
            <person name="Koriabine M."/>
            <person name="Yan M."/>
            <person name="Riley R."/>
            <person name="Champramary S."/>
            <person name="Plett K.L."/>
            <person name="Tsai I.J."/>
            <person name="Slot J."/>
            <person name="Sipos G."/>
            <person name="Plett J."/>
            <person name="Nagy L.G."/>
            <person name="Grigoriev I.V."/>
        </authorList>
    </citation>
    <scope>NUCLEOTIDE SEQUENCE</scope>
    <source>
        <strain evidence="2">FPL87.14</strain>
    </source>
</reference>
<keyword evidence="3" id="KW-1185">Reference proteome</keyword>
<feature type="compositionally biased region" description="Pro residues" evidence="1">
    <location>
        <begin position="31"/>
        <end position="41"/>
    </location>
</feature>